<accession>A0A2T2XGZ3</accession>
<dbReference type="InterPro" id="IPR050483">
    <property type="entry name" value="CoA-transferase_III_domain"/>
</dbReference>
<dbReference type="PANTHER" id="PTHR48207:SF3">
    <property type="entry name" value="SUCCINATE--HYDROXYMETHYLGLUTARATE COA-TRANSFERASE"/>
    <property type="match status" value="1"/>
</dbReference>
<dbReference type="SUPFAM" id="SSF89796">
    <property type="entry name" value="CoA-transferase family III (CaiB/BaiF)"/>
    <property type="match status" value="1"/>
</dbReference>
<keyword evidence="1 2" id="KW-0808">Transferase</keyword>
<dbReference type="Pfam" id="PF02515">
    <property type="entry name" value="CoA_transf_3"/>
    <property type="match status" value="1"/>
</dbReference>
<proteinExistence type="predicted"/>
<dbReference type="PANTHER" id="PTHR48207">
    <property type="entry name" value="SUCCINATE--HYDROXYMETHYLGLUTARATE COA-TRANSFERASE"/>
    <property type="match status" value="1"/>
</dbReference>
<dbReference type="InterPro" id="IPR044855">
    <property type="entry name" value="CoA-Trfase_III_dom3_sf"/>
</dbReference>
<name>A0A2T2XGZ3_9FIRM</name>
<dbReference type="Gene3D" id="3.40.50.10540">
    <property type="entry name" value="Crotonobetainyl-coa:carnitine coa-transferase, domain 1"/>
    <property type="match status" value="1"/>
</dbReference>
<dbReference type="EMBL" id="PXYW01000017">
    <property type="protein sequence ID" value="PSR33726.1"/>
    <property type="molecule type" value="Genomic_DNA"/>
</dbReference>
<protein>
    <submittedName>
        <fullName evidence="2">Formyl-CoA transferase</fullName>
    </submittedName>
</protein>
<gene>
    <name evidence="2" type="ORF">C7B46_08980</name>
</gene>
<evidence type="ECO:0000313" key="2">
    <source>
        <dbReference type="EMBL" id="PSR33726.1"/>
    </source>
</evidence>
<evidence type="ECO:0000313" key="3">
    <source>
        <dbReference type="Proteomes" id="UP000242972"/>
    </source>
</evidence>
<comment type="caution">
    <text evidence="2">The sequence shown here is derived from an EMBL/GenBank/DDBJ whole genome shotgun (WGS) entry which is preliminary data.</text>
</comment>
<reference evidence="2 3" key="1">
    <citation type="journal article" date="2014" name="BMC Genomics">
        <title>Comparison of environmental and isolate Sulfobacillus genomes reveals diverse carbon, sulfur, nitrogen, and hydrogen metabolisms.</title>
        <authorList>
            <person name="Justice N.B."/>
            <person name="Norman A."/>
            <person name="Brown C.T."/>
            <person name="Singh A."/>
            <person name="Thomas B.C."/>
            <person name="Banfield J.F."/>
        </authorList>
    </citation>
    <scope>NUCLEOTIDE SEQUENCE [LARGE SCALE GENOMIC DNA]</scope>
    <source>
        <strain evidence="2">AMDSBA4</strain>
    </source>
</reference>
<dbReference type="InterPro" id="IPR023606">
    <property type="entry name" value="CoA-Trfase_III_dom_1_sf"/>
</dbReference>
<dbReference type="AlphaFoldDB" id="A0A2T2XGZ3"/>
<sequence>MQALEDLVVIDLTRILTGPFCTMMLADFGAEVIKVEPPQGDDTRKWGPPFVHGESAYFLSVNRNKRSIVLDLKTDTDQNIFRKMVAQADVVVENFRPGTLDKWGLGYNELSRINSKIIMASISGFGATGPERHLPGYDVIAQAMSGLMSVTGDGTHPTKAGFSVGDIGAGMWAAYGIMAALWARERTGRGQWVDTSLFEALVSWQTYQAGNYFASGKEPVALGSAHPNIAPYQAVKAQDGYFVLACGNDGLWEKMVEVCPIPFGHDREYRTNPDRVIHREELIRRLEEEVFAAKPVVQWVDILRSVGVPAAPIQSFSEVFHDPQIKAREMVQVLHHPIAGDIQVLGIPVKLSNTPGVVALPPPTLDQHRNEILARFGITESS</sequence>
<dbReference type="GO" id="GO:0008410">
    <property type="term" value="F:CoA-transferase activity"/>
    <property type="evidence" value="ECO:0007669"/>
    <property type="project" value="TreeGrafter"/>
</dbReference>
<organism evidence="2 3">
    <name type="scientific">Sulfobacillus benefaciens</name>
    <dbReference type="NCBI Taxonomy" id="453960"/>
    <lineage>
        <taxon>Bacteria</taxon>
        <taxon>Bacillati</taxon>
        <taxon>Bacillota</taxon>
        <taxon>Clostridia</taxon>
        <taxon>Eubacteriales</taxon>
        <taxon>Clostridiales Family XVII. Incertae Sedis</taxon>
        <taxon>Sulfobacillus</taxon>
    </lineage>
</organism>
<dbReference type="InterPro" id="IPR003673">
    <property type="entry name" value="CoA-Trfase_fam_III"/>
</dbReference>
<dbReference type="Gene3D" id="3.30.1540.10">
    <property type="entry name" value="formyl-coa transferase, domain 3"/>
    <property type="match status" value="1"/>
</dbReference>
<evidence type="ECO:0000256" key="1">
    <source>
        <dbReference type="ARBA" id="ARBA00022679"/>
    </source>
</evidence>
<dbReference type="Proteomes" id="UP000242972">
    <property type="component" value="Unassembled WGS sequence"/>
</dbReference>